<gene>
    <name evidence="7" type="ORF">QRT03_04720</name>
</gene>
<keyword evidence="1" id="KW-0805">Transcription regulation</keyword>
<dbReference type="Gene3D" id="1.10.357.10">
    <property type="entry name" value="Tetracycline Repressor, domain 2"/>
    <property type="match status" value="1"/>
</dbReference>
<dbReference type="PROSITE" id="PS50977">
    <property type="entry name" value="HTH_TETR_2"/>
    <property type="match status" value="1"/>
</dbReference>
<proteinExistence type="predicted"/>
<dbReference type="InterPro" id="IPR001647">
    <property type="entry name" value="HTH_TetR"/>
</dbReference>
<dbReference type="InterPro" id="IPR036271">
    <property type="entry name" value="Tet_transcr_reg_TetR-rel_C_sf"/>
</dbReference>
<dbReference type="RefSeq" id="WP_286051350.1">
    <property type="nucleotide sequence ID" value="NZ_JASVWF010000001.1"/>
</dbReference>
<evidence type="ECO:0000256" key="5">
    <source>
        <dbReference type="SAM" id="MobiDB-lite"/>
    </source>
</evidence>
<accession>A0ABT7M3K9</accession>
<keyword evidence="8" id="KW-1185">Reference proteome</keyword>
<dbReference type="PANTHER" id="PTHR30055:SF234">
    <property type="entry name" value="HTH-TYPE TRANSCRIPTIONAL REGULATOR BETI"/>
    <property type="match status" value="1"/>
</dbReference>
<dbReference type="NCBIfam" id="NF041196">
    <property type="entry name" value="ScbR_bind_reg"/>
    <property type="match status" value="1"/>
</dbReference>
<feature type="DNA-binding region" description="H-T-H motif" evidence="4">
    <location>
        <begin position="49"/>
        <end position="68"/>
    </location>
</feature>
<evidence type="ECO:0000256" key="3">
    <source>
        <dbReference type="ARBA" id="ARBA00023163"/>
    </source>
</evidence>
<feature type="domain" description="HTH tetR-type" evidence="6">
    <location>
        <begin position="26"/>
        <end position="86"/>
    </location>
</feature>
<evidence type="ECO:0000259" key="6">
    <source>
        <dbReference type="PROSITE" id="PS50977"/>
    </source>
</evidence>
<dbReference type="InterPro" id="IPR050109">
    <property type="entry name" value="HTH-type_TetR-like_transc_reg"/>
</dbReference>
<evidence type="ECO:0000313" key="8">
    <source>
        <dbReference type="Proteomes" id="UP001231924"/>
    </source>
</evidence>
<evidence type="ECO:0000256" key="4">
    <source>
        <dbReference type="PROSITE-ProRule" id="PRU00335"/>
    </source>
</evidence>
<dbReference type="PRINTS" id="PR00455">
    <property type="entry name" value="HTHTETR"/>
</dbReference>
<protein>
    <submittedName>
        <fullName evidence="7">ScbR family autoregulator-binding transcription factor</fullName>
    </submittedName>
</protein>
<dbReference type="PROSITE" id="PS01081">
    <property type="entry name" value="HTH_TETR_1"/>
    <property type="match status" value="1"/>
</dbReference>
<evidence type="ECO:0000256" key="2">
    <source>
        <dbReference type="ARBA" id="ARBA00023125"/>
    </source>
</evidence>
<sequence>MVDVPATRPAGSEAPLRPAPRQARAVATRDTILEAAAHEFAAEGYHAASLSKILERSGVTKGALYFHFTSKLAMADAVVAVMEERFPEIAASFEGLGRDALTTAVHLAIGIADALAADVCCRGGMRVMGEGALGPARAPWPYRYWEDVFVDLLARAAAEGLLRDTVDSRELARTVVAIGHGHRVVSTATTGLADLRERAVASWELLLGCVADPAWLERWNAAGGMASLPVGVPTTGVPDGGPGAVP</sequence>
<dbReference type="PANTHER" id="PTHR30055">
    <property type="entry name" value="HTH-TYPE TRANSCRIPTIONAL REGULATOR RUTR"/>
    <property type="match status" value="1"/>
</dbReference>
<evidence type="ECO:0000256" key="1">
    <source>
        <dbReference type="ARBA" id="ARBA00023015"/>
    </source>
</evidence>
<dbReference type="InterPro" id="IPR023772">
    <property type="entry name" value="DNA-bd_HTH_TetR-type_CS"/>
</dbReference>
<name>A0ABT7M3K9_9PSEU</name>
<reference evidence="7 8" key="1">
    <citation type="submission" date="2023-06" db="EMBL/GenBank/DDBJ databases">
        <title>Actinomycetospora Odt1-22.</title>
        <authorList>
            <person name="Supong K."/>
        </authorList>
    </citation>
    <scope>NUCLEOTIDE SEQUENCE [LARGE SCALE GENOMIC DNA]</scope>
    <source>
        <strain evidence="7 8">Odt1-22</strain>
    </source>
</reference>
<dbReference type="InterPro" id="IPR047923">
    <property type="entry name" value="ArpA-like"/>
</dbReference>
<dbReference type="EMBL" id="JASVWF010000001">
    <property type="protein sequence ID" value="MDL5155251.1"/>
    <property type="molecule type" value="Genomic_DNA"/>
</dbReference>
<dbReference type="SUPFAM" id="SSF48498">
    <property type="entry name" value="Tetracyclin repressor-like, C-terminal domain"/>
    <property type="match status" value="1"/>
</dbReference>
<dbReference type="Proteomes" id="UP001231924">
    <property type="component" value="Unassembled WGS sequence"/>
</dbReference>
<feature type="region of interest" description="Disordered" evidence="5">
    <location>
        <begin position="1"/>
        <end position="21"/>
    </location>
</feature>
<dbReference type="InterPro" id="IPR009057">
    <property type="entry name" value="Homeodomain-like_sf"/>
</dbReference>
<dbReference type="Pfam" id="PF00440">
    <property type="entry name" value="TetR_N"/>
    <property type="match status" value="1"/>
</dbReference>
<comment type="caution">
    <text evidence="7">The sequence shown here is derived from an EMBL/GenBank/DDBJ whole genome shotgun (WGS) entry which is preliminary data.</text>
</comment>
<organism evidence="7 8">
    <name type="scientific">Actinomycetospora termitidis</name>
    <dbReference type="NCBI Taxonomy" id="3053470"/>
    <lineage>
        <taxon>Bacteria</taxon>
        <taxon>Bacillati</taxon>
        <taxon>Actinomycetota</taxon>
        <taxon>Actinomycetes</taxon>
        <taxon>Pseudonocardiales</taxon>
        <taxon>Pseudonocardiaceae</taxon>
        <taxon>Actinomycetospora</taxon>
    </lineage>
</organism>
<dbReference type="SUPFAM" id="SSF46689">
    <property type="entry name" value="Homeodomain-like"/>
    <property type="match status" value="1"/>
</dbReference>
<keyword evidence="3" id="KW-0804">Transcription</keyword>
<evidence type="ECO:0000313" key="7">
    <source>
        <dbReference type="EMBL" id="MDL5155251.1"/>
    </source>
</evidence>
<keyword evidence="2 4" id="KW-0238">DNA-binding</keyword>